<dbReference type="GO" id="GO:0015648">
    <property type="term" value="F:lipid-linked peptidoglycan transporter activity"/>
    <property type="evidence" value="ECO:0007669"/>
    <property type="project" value="TreeGrafter"/>
</dbReference>
<evidence type="ECO:0000256" key="2">
    <source>
        <dbReference type="ARBA" id="ARBA00004752"/>
    </source>
</evidence>
<organism evidence="22 23">
    <name type="scientific">Zhengella mangrovi</name>
    <dbReference type="NCBI Taxonomy" id="1982044"/>
    <lineage>
        <taxon>Bacteria</taxon>
        <taxon>Pseudomonadati</taxon>
        <taxon>Pseudomonadota</taxon>
        <taxon>Alphaproteobacteria</taxon>
        <taxon>Hyphomicrobiales</taxon>
        <taxon>Notoacmeibacteraceae</taxon>
        <taxon>Zhengella</taxon>
    </lineage>
</organism>
<comment type="similarity">
    <text evidence="16">Belongs to the SEDS family. FtsW subfamily.</text>
</comment>
<evidence type="ECO:0000256" key="18">
    <source>
        <dbReference type="ARBA" id="ARBA00041418"/>
    </source>
</evidence>
<keyword evidence="13" id="KW-0961">Cell wall biogenesis/degradation</keyword>
<evidence type="ECO:0000256" key="1">
    <source>
        <dbReference type="ARBA" id="ARBA00004651"/>
    </source>
</evidence>
<evidence type="ECO:0000256" key="19">
    <source>
        <dbReference type="ARBA" id="ARBA00044770"/>
    </source>
</evidence>
<dbReference type="GO" id="GO:0051301">
    <property type="term" value="P:cell division"/>
    <property type="evidence" value="ECO:0007669"/>
    <property type="project" value="UniProtKB-KW"/>
</dbReference>
<evidence type="ECO:0000256" key="20">
    <source>
        <dbReference type="ARBA" id="ARBA00049902"/>
    </source>
</evidence>
<keyword evidence="10 21" id="KW-1133">Transmembrane helix</keyword>
<gene>
    <name evidence="22" type="primary">ftsW</name>
    <name evidence="22" type="ORF">CSC94_07780</name>
</gene>
<evidence type="ECO:0000256" key="15">
    <source>
        <dbReference type="ARBA" id="ARBA00033270"/>
    </source>
</evidence>
<feature type="transmembrane region" description="Helical" evidence="21">
    <location>
        <begin position="177"/>
        <end position="209"/>
    </location>
</feature>
<comment type="pathway">
    <text evidence="2">Cell wall biogenesis; peptidoglycan biosynthesis.</text>
</comment>
<evidence type="ECO:0000313" key="23">
    <source>
        <dbReference type="Proteomes" id="UP000221168"/>
    </source>
</evidence>
<feature type="transmembrane region" description="Helical" evidence="21">
    <location>
        <begin position="306"/>
        <end position="327"/>
    </location>
</feature>
<dbReference type="PANTHER" id="PTHR30474:SF2">
    <property type="entry name" value="PEPTIDOGLYCAN GLYCOSYLTRANSFERASE FTSW-RELATED"/>
    <property type="match status" value="1"/>
</dbReference>
<reference evidence="22 23" key="1">
    <citation type="submission" date="2017-10" db="EMBL/GenBank/DDBJ databases">
        <title>Sedimentibacterium mangrovi gen. nov., sp. nov., a novel member of family Phyllobacteriacea isolated from mangrove sediment.</title>
        <authorList>
            <person name="Liao H."/>
            <person name="Tian Y."/>
        </authorList>
    </citation>
    <scope>NUCLEOTIDE SEQUENCE [LARGE SCALE GENOMIC DNA]</scope>
    <source>
        <strain evidence="22 23">X9-2-2</strain>
    </source>
</reference>
<comment type="subcellular location">
    <subcellularLocation>
        <location evidence="1">Cell membrane</location>
        <topology evidence="1">Multi-pass membrane protein</topology>
    </subcellularLocation>
</comment>
<dbReference type="GO" id="GO:0009252">
    <property type="term" value="P:peptidoglycan biosynthetic process"/>
    <property type="evidence" value="ECO:0007669"/>
    <property type="project" value="UniProtKB-KW"/>
</dbReference>
<evidence type="ECO:0000256" key="17">
    <source>
        <dbReference type="ARBA" id="ARBA00041185"/>
    </source>
</evidence>
<feature type="transmembrane region" description="Helical" evidence="21">
    <location>
        <begin position="59"/>
        <end position="77"/>
    </location>
</feature>
<dbReference type="InterPro" id="IPR001182">
    <property type="entry name" value="FtsW/RodA"/>
</dbReference>
<keyword evidence="12" id="KW-0131">Cell cycle</keyword>
<evidence type="ECO:0000256" key="4">
    <source>
        <dbReference type="ARBA" id="ARBA00022618"/>
    </source>
</evidence>
<comment type="caution">
    <text evidence="22">The sequence shown here is derived from an EMBL/GenBank/DDBJ whole genome shotgun (WGS) entry which is preliminary data.</text>
</comment>
<dbReference type="PANTHER" id="PTHR30474">
    <property type="entry name" value="CELL CYCLE PROTEIN"/>
    <property type="match status" value="1"/>
</dbReference>
<dbReference type="GO" id="GO:0008955">
    <property type="term" value="F:peptidoglycan glycosyltransferase activity"/>
    <property type="evidence" value="ECO:0007669"/>
    <property type="project" value="UniProtKB-EC"/>
</dbReference>
<sequence>MVSRAERGQVSDWWWTVDRWLLSAFIVLMVLGVVLSFAASPAVAERIGLESNHFVTRQIVFMVPALLAMIGVSFLSPRNIRRIALLMLIGSLLMMVAALFFGIEVKGSRRWIYLFGVSIQPSEYLKPAFVIICAWMFSEHAKNPEIPGNLFAIILLGLVVALLVAQPDLGQTMLVTATWGIMFFLAGLPWIWILFLGGIGVAGAFGAYVTFPHVAGRVDRFLTGEGDTYQVDRALDAIVRGGWLGQGPGEGTVKRVLPDSHTDFVFAVAAEEFGIVLCLAIMALFAFIVMRAMMIALRERDDFTRLAISGLVTLFGFQSVINMGVNLQLLPAKGMTLPFISYGGSSLVAMAISMGMVLALTRVRPEKRTQIGWPVRSHHDDLRPEPAE</sequence>
<feature type="transmembrane region" description="Helical" evidence="21">
    <location>
        <begin position="83"/>
        <end position="103"/>
    </location>
</feature>
<protein>
    <recommendedName>
        <fullName evidence="17">Probable peptidoglycan glycosyltransferase FtsW</fullName>
        <ecNumber evidence="19">2.4.99.28</ecNumber>
    </recommendedName>
    <alternativeName>
        <fullName evidence="18">Cell division protein FtsW</fullName>
    </alternativeName>
    <alternativeName>
        <fullName evidence="15">Cell wall polymerase</fullName>
    </alternativeName>
    <alternativeName>
        <fullName evidence="14">Peptidoglycan polymerase</fullName>
    </alternativeName>
</protein>
<evidence type="ECO:0000256" key="5">
    <source>
        <dbReference type="ARBA" id="ARBA00022676"/>
    </source>
</evidence>
<dbReference type="Proteomes" id="UP000221168">
    <property type="component" value="Unassembled WGS sequence"/>
</dbReference>
<keyword evidence="8" id="KW-0133">Cell shape</keyword>
<keyword evidence="6" id="KW-0808">Transferase</keyword>
<keyword evidence="5" id="KW-0328">Glycosyltransferase</keyword>
<feature type="transmembrane region" description="Helical" evidence="21">
    <location>
        <begin position="20"/>
        <end position="39"/>
    </location>
</feature>
<dbReference type="GO" id="GO:0008360">
    <property type="term" value="P:regulation of cell shape"/>
    <property type="evidence" value="ECO:0007669"/>
    <property type="project" value="UniProtKB-KW"/>
</dbReference>
<feature type="transmembrane region" description="Helical" evidence="21">
    <location>
        <begin position="273"/>
        <end position="294"/>
    </location>
</feature>
<evidence type="ECO:0000256" key="14">
    <source>
        <dbReference type="ARBA" id="ARBA00032370"/>
    </source>
</evidence>
<feature type="transmembrane region" description="Helical" evidence="21">
    <location>
        <begin position="339"/>
        <end position="360"/>
    </location>
</feature>
<evidence type="ECO:0000256" key="13">
    <source>
        <dbReference type="ARBA" id="ARBA00023316"/>
    </source>
</evidence>
<dbReference type="GO" id="GO:0005886">
    <property type="term" value="C:plasma membrane"/>
    <property type="evidence" value="ECO:0007669"/>
    <property type="project" value="UniProtKB-SubCell"/>
</dbReference>
<dbReference type="NCBIfam" id="TIGR02614">
    <property type="entry name" value="ftsW"/>
    <property type="match status" value="1"/>
</dbReference>
<dbReference type="GO" id="GO:0071555">
    <property type="term" value="P:cell wall organization"/>
    <property type="evidence" value="ECO:0007669"/>
    <property type="project" value="UniProtKB-KW"/>
</dbReference>
<dbReference type="Pfam" id="PF01098">
    <property type="entry name" value="FTSW_RODA_SPOVE"/>
    <property type="match status" value="1"/>
</dbReference>
<comment type="catalytic activity">
    <reaction evidence="20">
        <text>[GlcNAc-(1-&gt;4)-Mur2Ac(oyl-L-Ala-gamma-D-Glu-L-Lys-D-Ala-D-Ala)](n)-di-trans,octa-cis-undecaprenyl diphosphate + beta-D-GlcNAc-(1-&gt;4)-Mur2Ac(oyl-L-Ala-gamma-D-Glu-L-Lys-D-Ala-D-Ala)-di-trans,octa-cis-undecaprenyl diphosphate = [GlcNAc-(1-&gt;4)-Mur2Ac(oyl-L-Ala-gamma-D-Glu-L-Lys-D-Ala-D-Ala)](n+1)-di-trans,octa-cis-undecaprenyl diphosphate + di-trans,octa-cis-undecaprenyl diphosphate + H(+)</text>
        <dbReference type="Rhea" id="RHEA:23708"/>
        <dbReference type="Rhea" id="RHEA-COMP:9602"/>
        <dbReference type="Rhea" id="RHEA-COMP:9603"/>
        <dbReference type="ChEBI" id="CHEBI:15378"/>
        <dbReference type="ChEBI" id="CHEBI:58405"/>
        <dbReference type="ChEBI" id="CHEBI:60033"/>
        <dbReference type="ChEBI" id="CHEBI:78435"/>
        <dbReference type="EC" id="2.4.99.28"/>
    </reaction>
</comment>
<evidence type="ECO:0000256" key="6">
    <source>
        <dbReference type="ARBA" id="ARBA00022679"/>
    </source>
</evidence>
<accession>A0A2G1QQ19</accession>
<proteinExistence type="inferred from homology"/>
<keyword evidence="23" id="KW-1185">Reference proteome</keyword>
<evidence type="ECO:0000256" key="21">
    <source>
        <dbReference type="SAM" id="Phobius"/>
    </source>
</evidence>
<keyword evidence="4" id="KW-0132">Cell division</keyword>
<evidence type="ECO:0000313" key="22">
    <source>
        <dbReference type="EMBL" id="PHP67592.1"/>
    </source>
</evidence>
<dbReference type="OrthoDB" id="9768187at2"/>
<keyword evidence="11 21" id="KW-0472">Membrane</keyword>
<evidence type="ECO:0000256" key="7">
    <source>
        <dbReference type="ARBA" id="ARBA00022692"/>
    </source>
</evidence>
<evidence type="ECO:0000256" key="12">
    <source>
        <dbReference type="ARBA" id="ARBA00023306"/>
    </source>
</evidence>
<feature type="transmembrane region" description="Helical" evidence="21">
    <location>
        <begin position="146"/>
        <end position="165"/>
    </location>
</feature>
<dbReference type="InterPro" id="IPR013437">
    <property type="entry name" value="FtsW"/>
</dbReference>
<evidence type="ECO:0000256" key="8">
    <source>
        <dbReference type="ARBA" id="ARBA00022960"/>
    </source>
</evidence>
<dbReference type="RefSeq" id="WP_099305620.1">
    <property type="nucleotide sequence ID" value="NZ_PDVP01000003.1"/>
</dbReference>
<dbReference type="EMBL" id="PDVP01000003">
    <property type="protein sequence ID" value="PHP67592.1"/>
    <property type="molecule type" value="Genomic_DNA"/>
</dbReference>
<dbReference type="GO" id="GO:0032153">
    <property type="term" value="C:cell division site"/>
    <property type="evidence" value="ECO:0007669"/>
    <property type="project" value="TreeGrafter"/>
</dbReference>
<evidence type="ECO:0000256" key="9">
    <source>
        <dbReference type="ARBA" id="ARBA00022984"/>
    </source>
</evidence>
<keyword evidence="9" id="KW-0573">Peptidoglycan synthesis</keyword>
<name>A0A2G1QQ19_9HYPH</name>
<dbReference type="EC" id="2.4.99.28" evidence="19"/>
<evidence type="ECO:0000256" key="10">
    <source>
        <dbReference type="ARBA" id="ARBA00022989"/>
    </source>
</evidence>
<evidence type="ECO:0000256" key="3">
    <source>
        <dbReference type="ARBA" id="ARBA00022475"/>
    </source>
</evidence>
<dbReference type="AlphaFoldDB" id="A0A2G1QQ19"/>
<keyword evidence="3" id="KW-1003">Cell membrane</keyword>
<keyword evidence="7 21" id="KW-0812">Transmembrane</keyword>
<evidence type="ECO:0000256" key="16">
    <source>
        <dbReference type="ARBA" id="ARBA00038053"/>
    </source>
</evidence>
<evidence type="ECO:0000256" key="11">
    <source>
        <dbReference type="ARBA" id="ARBA00023136"/>
    </source>
</evidence>